<dbReference type="InterPro" id="IPR013035">
    <property type="entry name" value="PEP_carboxykinase_C"/>
</dbReference>
<keyword evidence="12" id="KW-0464">Manganese</keyword>
<dbReference type="SUPFAM" id="SSF57277">
    <property type="entry name" value="Granulin repeat"/>
    <property type="match status" value="2"/>
</dbReference>
<keyword evidence="7" id="KW-0479">Metal-binding</keyword>
<comment type="pathway">
    <text evidence="2">Carbohydrate biosynthesis; gluconeogenesis.</text>
</comment>
<comment type="subunit">
    <text evidence="4">Monomer.</text>
</comment>
<dbReference type="InterPro" id="IPR000118">
    <property type="entry name" value="Granulin"/>
</dbReference>
<dbReference type="GO" id="GO:0071333">
    <property type="term" value="P:cellular response to glucose stimulus"/>
    <property type="evidence" value="ECO:0007669"/>
    <property type="project" value="TreeGrafter"/>
</dbReference>
<dbReference type="GO" id="GO:0032869">
    <property type="term" value="P:cellular response to insulin stimulus"/>
    <property type="evidence" value="ECO:0007669"/>
    <property type="project" value="TreeGrafter"/>
</dbReference>
<dbReference type="UniPathway" id="UPA00138"/>
<dbReference type="GO" id="GO:0005524">
    <property type="term" value="F:ATP binding"/>
    <property type="evidence" value="ECO:0007669"/>
    <property type="project" value="InterPro"/>
</dbReference>
<comment type="similarity">
    <text evidence="3">Belongs to the phosphoenolpyruvate carboxykinase [GTP] family.</text>
</comment>
<dbReference type="FunFam" id="2.10.25.160:FF:000001">
    <property type="entry name" value="Granulin precursor"/>
    <property type="match status" value="1"/>
</dbReference>
<proteinExistence type="inferred from homology"/>
<dbReference type="NCBIfam" id="NF003253">
    <property type="entry name" value="PRK04210.1"/>
    <property type="match status" value="1"/>
</dbReference>
<reference evidence="17 18" key="1">
    <citation type="journal article" date="2019" name="Genome Biol. Evol.">
        <title>Whole-Genome Sequencing of the Giant Devil Catfish, Bagarius yarrelli.</title>
        <authorList>
            <person name="Jiang W."/>
            <person name="Lv Y."/>
            <person name="Cheng L."/>
            <person name="Yang K."/>
            <person name="Chao B."/>
            <person name="Wang X."/>
            <person name="Li Y."/>
            <person name="Pan X."/>
            <person name="You X."/>
            <person name="Zhang Y."/>
            <person name="Yang J."/>
            <person name="Li J."/>
            <person name="Zhang X."/>
            <person name="Liu S."/>
            <person name="Sun C."/>
            <person name="Yang J."/>
            <person name="Shi Q."/>
        </authorList>
    </citation>
    <scope>NUCLEOTIDE SEQUENCE [LARGE SCALE GENOMIC DNA]</scope>
    <source>
        <strain evidence="17">JWS20170419001</strain>
        <tissue evidence="17">Muscle</tissue>
    </source>
</reference>
<dbReference type="GO" id="GO:0030145">
    <property type="term" value="F:manganese ion binding"/>
    <property type="evidence" value="ECO:0007669"/>
    <property type="project" value="TreeGrafter"/>
</dbReference>
<dbReference type="Gene3D" id="3.40.50.300">
    <property type="entry name" value="P-loop containing nucleotide triphosphate hydrolases"/>
    <property type="match status" value="1"/>
</dbReference>
<feature type="region of interest" description="Disordered" evidence="14">
    <location>
        <begin position="1072"/>
        <end position="1091"/>
    </location>
</feature>
<evidence type="ECO:0000256" key="13">
    <source>
        <dbReference type="ARBA" id="ARBA00023239"/>
    </source>
</evidence>
<evidence type="ECO:0000256" key="15">
    <source>
        <dbReference type="SAM" id="SignalP"/>
    </source>
</evidence>
<keyword evidence="9" id="KW-0210">Decarboxylase</keyword>
<dbReference type="Gene3D" id="3.30.200.20">
    <property type="entry name" value="Phosphorylase Kinase, domain 1"/>
    <property type="match status" value="1"/>
</dbReference>
<protein>
    <recommendedName>
        <fullName evidence="5">phosphoenolpyruvate carboxykinase (GTP)</fullName>
        <ecNumber evidence="5">4.1.1.32</ecNumber>
    </recommendedName>
</protein>
<dbReference type="Proteomes" id="UP000319801">
    <property type="component" value="Unassembled WGS sequence"/>
</dbReference>
<feature type="region of interest" description="Disordered" evidence="14">
    <location>
        <begin position="372"/>
        <end position="397"/>
    </location>
</feature>
<dbReference type="PANTHER" id="PTHR11561:SF11">
    <property type="entry name" value="PHOSPHOENOLPYRUVATE CARBOXYKINASE [GTP], MITOCHONDRIAL"/>
    <property type="match status" value="1"/>
</dbReference>
<dbReference type="Pfam" id="PF00025">
    <property type="entry name" value="Arf"/>
    <property type="match status" value="1"/>
</dbReference>
<dbReference type="FunFam" id="3.40.449.10:FF:000003">
    <property type="entry name" value="Phosphoenolpyruvate carboxykinase, cytosolic [GTP]"/>
    <property type="match status" value="1"/>
</dbReference>
<dbReference type="PROSITE" id="PS50011">
    <property type="entry name" value="PROTEIN_KINASE_DOM"/>
    <property type="match status" value="1"/>
</dbReference>
<evidence type="ECO:0000256" key="2">
    <source>
        <dbReference type="ARBA" id="ARBA00004742"/>
    </source>
</evidence>
<feature type="compositionally biased region" description="Polar residues" evidence="14">
    <location>
        <begin position="598"/>
        <end position="614"/>
    </location>
</feature>
<dbReference type="HAMAP" id="MF_00452">
    <property type="entry name" value="PEPCK_GTP"/>
    <property type="match status" value="1"/>
</dbReference>
<dbReference type="EC" id="4.1.1.32" evidence="5"/>
<name>A0A556U1K6_BAGYA</name>
<comment type="caution">
    <text evidence="17">The sequence shown here is derived from an EMBL/GenBank/DDBJ whole genome shotgun (WGS) entry which is preliminary data.</text>
</comment>
<keyword evidence="6" id="KW-0312">Gluconeogenesis</keyword>
<dbReference type="GO" id="GO:0070365">
    <property type="term" value="P:hepatocyte differentiation"/>
    <property type="evidence" value="ECO:0007669"/>
    <property type="project" value="TreeGrafter"/>
</dbReference>
<dbReference type="GO" id="GO:0046327">
    <property type="term" value="P:glycerol biosynthetic process from pyruvate"/>
    <property type="evidence" value="ECO:0007669"/>
    <property type="project" value="TreeGrafter"/>
</dbReference>
<comment type="cofactor">
    <cofactor evidence="1">
        <name>Mn(2+)</name>
        <dbReference type="ChEBI" id="CHEBI:29035"/>
    </cofactor>
</comment>
<dbReference type="GO" id="GO:0004672">
    <property type="term" value="F:protein kinase activity"/>
    <property type="evidence" value="ECO:0007669"/>
    <property type="project" value="InterPro"/>
</dbReference>
<dbReference type="SMART" id="SM00277">
    <property type="entry name" value="GRAN"/>
    <property type="match status" value="4"/>
</dbReference>
<feature type="compositionally biased region" description="Basic and acidic residues" evidence="14">
    <location>
        <begin position="374"/>
        <end position="385"/>
    </location>
</feature>
<gene>
    <name evidence="17" type="ORF">Baya_6692</name>
</gene>
<keyword evidence="10" id="KW-0342">GTP-binding</keyword>
<evidence type="ECO:0000313" key="17">
    <source>
        <dbReference type="EMBL" id="TSL82593.1"/>
    </source>
</evidence>
<evidence type="ECO:0000256" key="3">
    <source>
        <dbReference type="ARBA" id="ARBA00005796"/>
    </source>
</evidence>
<dbReference type="Pfam" id="PF17297">
    <property type="entry name" value="PEPCK_N"/>
    <property type="match status" value="1"/>
</dbReference>
<dbReference type="GO" id="GO:0005829">
    <property type="term" value="C:cytosol"/>
    <property type="evidence" value="ECO:0007669"/>
    <property type="project" value="TreeGrafter"/>
</dbReference>
<evidence type="ECO:0000259" key="16">
    <source>
        <dbReference type="PROSITE" id="PS50011"/>
    </source>
</evidence>
<dbReference type="Gene3D" id="3.40.449.10">
    <property type="entry name" value="Phosphoenolpyruvate Carboxykinase, domain 1"/>
    <property type="match status" value="1"/>
</dbReference>
<dbReference type="Gene3D" id="2.170.8.10">
    <property type="entry name" value="Phosphoenolpyruvate Carboxykinase, domain 2"/>
    <property type="match status" value="1"/>
</dbReference>
<dbReference type="GO" id="GO:0019543">
    <property type="term" value="P:propionate catabolic process"/>
    <property type="evidence" value="ECO:0007669"/>
    <property type="project" value="TreeGrafter"/>
</dbReference>
<evidence type="ECO:0000256" key="1">
    <source>
        <dbReference type="ARBA" id="ARBA00001936"/>
    </source>
</evidence>
<dbReference type="PROSITE" id="PS00799">
    <property type="entry name" value="GRANULINS"/>
    <property type="match status" value="4"/>
</dbReference>
<keyword evidence="13" id="KW-0456">Lyase</keyword>
<dbReference type="GO" id="GO:0005525">
    <property type="term" value="F:GTP binding"/>
    <property type="evidence" value="ECO:0007669"/>
    <property type="project" value="UniProtKB-KW"/>
</dbReference>
<keyword evidence="17" id="KW-0418">Kinase</keyword>
<evidence type="ECO:0000256" key="8">
    <source>
        <dbReference type="ARBA" id="ARBA00022741"/>
    </source>
</evidence>
<feature type="signal peptide" evidence="15">
    <location>
        <begin position="1"/>
        <end position="19"/>
    </location>
</feature>
<dbReference type="Pfam" id="PF00821">
    <property type="entry name" value="PEPCK_GTP"/>
    <property type="match status" value="1"/>
</dbReference>
<keyword evidence="17" id="KW-0808">Transferase</keyword>
<dbReference type="Pfam" id="PF00396">
    <property type="entry name" value="Granulin"/>
    <property type="match status" value="4"/>
</dbReference>
<feature type="compositionally biased region" description="Polar residues" evidence="14">
    <location>
        <begin position="387"/>
        <end position="397"/>
    </location>
</feature>
<dbReference type="CDD" id="cd00819">
    <property type="entry name" value="PEPCK_GTP"/>
    <property type="match status" value="1"/>
</dbReference>
<evidence type="ECO:0000256" key="5">
    <source>
        <dbReference type="ARBA" id="ARBA00012306"/>
    </source>
</evidence>
<dbReference type="InterPro" id="IPR037277">
    <property type="entry name" value="Granulin_sf"/>
</dbReference>
<evidence type="ECO:0000256" key="4">
    <source>
        <dbReference type="ARBA" id="ARBA00011245"/>
    </source>
</evidence>
<dbReference type="SUPFAM" id="SSF68923">
    <property type="entry name" value="PEP carboxykinase N-terminal domain"/>
    <property type="match status" value="1"/>
</dbReference>
<feature type="region of interest" description="Disordered" evidence="14">
    <location>
        <begin position="598"/>
        <end position="626"/>
    </location>
</feature>
<organism evidence="17 18">
    <name type="scientific">Bagarius yarrelli</name>
    <name type="common">Goonch</name>
    <name type="synonym">Bagrus yarrelli</name>
    <dbReference type="NCBI Taxonomy" id="175774"/>
    <lineage>
        <taxon>Eukaryota</taxon>
        <taxon>Metazoa</taxon>
        <taxon>Chordata</taxon>
        <taxon>Craniata</taxon>
        <taxon>Vertebrata</taxon>
        <taxon>Euteleostomi</taxon>
        <taxon>Actinopterygii</taxon>
        <taxon>Neopterygii</taxon>
        <taxon>Teleostei</taxon>
        <taxon>Ostariophysi</taxon>
        <taxon>Siluriformes</taxon>
        <taxon>Sisoridae</taxon>
        <taxon>Sisorinae</taxon>
        <taxon>Bagarius</taxon>
    </lineage>
</organism>
<dbReference type="InterPro" id="IPR027417">
    <property type="entry name" value="P-loop_NTPase"/>
</dbReference>
<evidence type="ECO:0000256" key="11">
    <source>
        <dbReference type="ARBA" id="ARBA00023157"/>
    </source>
</evidence>
<dbReference type="FunFam" id="3.90.228.20:FF:000005">
    <property type="entry name" value="Phosphoenolpyruvate carboxykinase [GTP], mitochondrial"/>
    <property type="match status" value="1"/>
</dbReference>
<keyword evidence="17" id="KW-0670">Pyruvate</keyword>
<dbReference type="GO" id="GO:0004613">
    <property type="term" value="F:phosphoenolpyruvate carboxykinase (GTP) activity"/>
    <property type="evidence" value="ECO:0007669"/>
    <property type="project" value="UniProtKB-EC"/>
</dbReference>
<feature type="compositionally biased region" description="Acidic residues" evidence="14">
    <location>
        <begin position="1106"/>
        <end position="1120"/>
    </location>
</feature>
<dbReference type="InterPro" id="IPR035078">
    <property type="entry name" value="PEP_carboxykinase_GTP_N"/>
</dbReference>
<dbReference type="PROSITE" id="PS00505">
    <property type="entry name" value="PEPCK_GTP"/>
    <property type="match status" value="1"/>
</dbReference>
<dbReference type="SUPFAM" id="SSF53795">
    <property type="entry name" value="PEP carboxykinase-like"/>
    <property type="match status" value="1"/>
</dbReference>
<evidence type="ECO:0000256" key="9">
    <source>
        <dbReference type="ARBA" id="ARBA00022793"/>
    </source>
</evidence>
<dbReference type="PANTHER" id="PTHR11561">
    <property type="entry name" value="PHOSPHOENOLPYRUVATE CARBOXYKINASE"/>
    <property type="match status" value="1"/>
</dbReference>
<evidence type="ECO:0000256" key="12">
    <source>
        <dbReference type="ARBA" id="ARBA00023211"/>
    </source>
</evidence>
<evidence type="ECO:0000256" key="7">
    <source>
        <dbReference type="ARBA" id="ARBA00022723"/>
    </source>
</evidence>
<dbReference type="GO" id="GO:0006107">
    <property type="term" value="P:oxaloacetate metabolic process"/>
    <property type="evidence" value="ECO:0007669"/>
    <property type="project" value="TreeGrafter"/>
</dbReference>
<keyword evidence="11" id="KW-1015">Disulfide bond</keyword>
<keyword evidence="18" id="KW-1185">Reference proteome</keyword>
<evidence type="ECO:0000256" key="14">
    <source>
        <dbReference type="SAM" id="MobiDB-lite"/>
    </source>
</evidence>
<feature type="region of interest" description="Disordered" evidence="14">
    <location>
        <begin position="531"/>
        <end position="551"/>
    </location>
</feature>
<keyword evidence="15" id="KW-0732">Signal</keyword>
<dbReference type="Gene3D" id="1.10.510.10">
    <property type="entry name" value="Transferase(Phosphotransferase) domain 1"/>
    <property type="match status" value="1"/>
</dbReference>
<dbReference type="SMART" id="SM00177">
    <property type="entry name" value="ARF"/>
    <property type="match status" value="1"/>
</dbReference>
<dbReference type="SUPFAM" id="SSF56112">
    <property type="entry name" value="Protein kinase-like (PK-like)"/>
    <property type="match status" value="1"/>
</dbReference>
<keyword evidence="8" id="KW-0547">Nucleotide-binding</keyword>
<sequence length="1995" mass="219411">MYARASVCVLVCMLSVCSALLCPDGGMCEYGNTCCQTPGDGYGCCLLLNAVCCEDHIHCCPEGTTCNLENDTCIMANELTELNAEATPILLLKPTVESVPCNDSISCATGSTCCKKPDGDWACCPLPQAVCCGDHVHCCPHDTVCNTAAGTCDSVFGADGRLTVPWVSKTPAVALVPDNQSCDETTAVCCGDGDHCCPRGYTCDKEKPVCIKGNVQIPWFQKQPATRSEVTSRLGDIKCDDTTSCASGTTCCRLRTGKWGCCPLVQAVCCEDHEHCCPHDYTCDLSSGICIKPYTIAPTPVHTLSNTDDNEGEVVCDATRRCLKTQTCCRVSDDGNEEDDESLKGMESESLLQNFVGLENENTTAIAGEEVDQREEFRPSSDKHGQLQPQHMSPFTQNPKTLTERVRRQKGYSEFGWPFWRTTARKKSLSMAKKQQVPKIPCSGVAWHSFQRFEVSCCSDIYTSVGGSAELNSHPESMYIYAESIKGSISCSSVSQDSIPIFDTAVQKSSATVRGARRESAEMGSSIEALFGSDSSCGGESTRGDSDSDSSCVNADWERSFDFDSDLGNSFAEAQWGSASSCSGSAASGYITNDDLESSFSTTEQRDSSVSYSHSEAGLSESEDGQVQAKHCDLAVSHSEVEYHDLPASHYLPVGYFETGHCDSPLAHFKVSRCDPLVGHFEAGPNLAVGHFELGFCDSSDGHFEARTGDSAVDHSEARPCDSPVGRLEADHHNSLVSLFETGHSKSPVGHFNATGCDPLVGHFGAVHHDSLFGHFETAHCDLSVGHLEAGHCKSPVGRFDTTVYDRLVSHFEAARCDSLVGQFNADAYDLYNGVPESTDALWYSDREQNNFRQLVRYPELTWRKLHGVVTHPDRYCVAPCFHEMMNETEQGRNQEEVKINKGFLFHPQRFLQAKNSEYREGREYSMLRHVQNGAYGDVFSVRDKQTGFTCAAKRIPLSSFSWEEVGTWSRLDSPRVLQLYGAVREGLNVVLFMDLKTGSLAQLLKAKGHFSEDLALYYHWQVLQALEHLHSRKVIHLDVKVGSVVEPVQSAMCKLSCPQISPLKQLHNVLPKQPTVSSSATPNQKELSTPKIQWVSSWRDRAAEEDGTESEDTYEDSDGGTDQTGSWMERYWGLGNDTEEETKRLSEERLRPRTLVEVEEGQSCESVESDLGSLRELGSDGEWEPFRRLQILCGSKWQHSEDDWSETDQEFAASIISLNLNEPNSRLTLACHRSVCTSDAEHTDKVRIMGCKISSCPSVCLELSTSFCCFLKGSDLSDDISSGVFSSYSSLPDGQSFNVDWSVSTSQPPSCSFEGLGVDIWVEDVNGDTFRIRERPKVKLGHVAVGISSQDLPNAMNAAEITDKLGLHALRHRNWYIQATCATSGDGLWDVLGTAAGVRSLASVPSLPKAVAEFVSEAVAECKPAKVHVVTGTPDETANILAGLEKEGMVKKLPKYENCWLARTDPKDVARVESKTVIVTKHQRDTIPIPSDGVKSQLGSWMSRTMYVIPFSMGPVNSSLAKFGVQLTDSPYVVASMGIMTRMGTPVLDKLAEGAEFVRCQHSLGRPLPLKAPLINQWPCNPDKVLISHLPDSRQILSFGSGYGGNSLLGKKCFALRIASRIAKDEGWLAEHMLILGITSPQGVKRYIAAAFPSACGKTNLAMMKPTLPGWKVECVGDDIAWMKFDNQGKLRAINPENGFFGVAPGTSMKTNPYAMETISKNTVFTNVGESSDGGVWWEGLDPPSPGISLTDWHGNLWKPGDSKPCAHPNSRFCAPAAQCPIMDPMWESDEGVPIDAIIFGGRRPEGVPLVYESFNWQHGVFVGAAMRSEATAAAEHKGKVVMHDPFAMRPFFGYNFGDYLKHWLSMETRKAPTQLPKIFHVNWFRKDPQTKSFLWPGFGENSRVLEWIFHRCGRTREDEAAKKSIIGWLPQEGAINTQGLGQKVDMEALFDVPKAFWQKEVQEIRAYFTQQVGADLPNQLEAELRELEKRVRD</sequence>
<accession>A0A556U1K6</accession>
<dbReference type="InterPro" id="IPR035077">
    <property type="entry name" value="PEP_carboxykinase_GTP_C"/>
</dbReference>
<feature type="chain" id="PRO_5022098755" description="phosphoenolpyruvate carboxykinase (GTP)" evidence="15">
    <location>
        <begin position="20"/>
        <end position="1995"/>
    </location>
</feature>
<dbReference type="Pfam" id="PF00069">
    <property type="entry name" value="Pkinase"/>
    <property type="match status" value="1"/>
</dbReference>
<evidence type="ECO:0000256" key="6">
    <source>
        <dbReference type="ARBA" id="ARBA00022432"/>
    </source>
</evidence>
<dbReference type="InterPro" id="IPR006689">
    <property type="entry name" value="Small_GTPase_ARF/SAR"/>
</dbReference>
<dbReference type="GO" id="GO:0042594">
    <property type="term" value="P:response to starvation"/>
    <property type="evidence" value="ECO:0007669"/>
    <property type="project" value="TreeGrafter"/>
</dbReference>
<dbReference type="Gene3D" id="2.10.25.160">
    <property type="entry name" value="Granulin"/>
    <property type="match status" value="4"/>
</dbReference>
<dbReference type="GO" id="GO:0071549">
    <property type="term" value="P:cellular response to dexamethasone stimulus"/>
    <property type="evidence" value="ECO:0007669"/>
    <property type="project" value="TreeGrafter"/>
</dbReference>
<dbReference type="GO" id="GO:0006094">
    <property type="term" value="P:gluconeogenesis"/>
    <property type="evidence" value="ECO:0007669"/>
    <property type="project" value="UniProtKB-UniPathway"/>
</dbReference>
<feature type="compositionally biased region" description="Polar residues" evidence="14">
    <location>
        <begin position="1075"/>
        <end position="1091"/>
    </location>
</feature>
<dbReference type="InterPro" id="IPR000719">
    <property type="entry name" value="Prot_kinase_dom"/>
</dbReference>
<dbReference type="InterPro" id="IPR008210">
    <property type="entry name" value="PEP_carboxykinase_N"/>
</dbReference>
<dbReference type="Gene3D" id="3.90.228.20">
    <property type="match status" value="1"/>
</dbReference>
<evidence type="ECO:0000313" key="18">
    <source>
        <dbReference type="Proteomes" id="UP000319801"/>
    </source>
</evidence>
<dbReference type="InterPro" id="IPR011009">
    <property type="entry name" value="Kinase-like_dom_sf"/>
</dbReference>
<dbReference type="OrthoDB" id="5841594at2759"/>
<feature type="domain" description="Protein kinase" evidence="16">
    <location>
        <begin position="925"/>
        <end position="1246"/>
    </location>
</feature>
<feature type="region of interest" description="Disordered" evidence="14">
    <location>
        <begin position="1099"/>
        <end position="1129"/>
    </location>
</feature>
<dbReference type="InterPro" id="IPR018091">
    <property type="entry name" value="PEP_carboxykin_GTP_CS"/>
</dbReference>
<evidence type="ECO:0000256" key="10">
    <source>
        <dbReference type="ARBA" id="ARBA00023134"/>
    </source>
</evidence>
<dbReference type="EMBL" id="VCAZ01000037">
    <property type="protein sequence ID" value="TSL82593.1"/>
    <property type="molecule type" value="Genomic_DNA"/>
</dbReference>
<dbReference type="InterPro" id="IPR008209">
    <property type="entry name" value="PEP_carboxykinase_GTP"/>
</dbReference>
<dbReference type="GO" id="GO:0003924">
    <property type="term" value="F:GTPase activity"/>
    <property type="evidence" value="ECO:0007669"/>
    <property type="project" value="InterPro"/>
</dbReference>